<protein>
    <submittedName>
        <fullName evidence="3">Transcriptional regulator, LuxR family</fullName>
    </submittedName>
</protein>
<dbReference type="Gene3D" id="1.10.10.10">
    <property type="entry name" value="Winged helix-like DNA-binding domain superfamily/Winged helix DNA-binding domain"/>
    <property type="match status" value="1"/>
</dbReference>
<dbReference type="Pfam" id="PF00196">
    <property type="entry name" value="GerE"/>
    <property type="match status" value="1"/>
</dbReference>
<sequence length="881" mass="93664">MRAYDVTVIIVSGACVGRDRELTELAARCAATVTSGADVVAVLGPPGIGKSTLLNRLATDHGHAHTARALPWEADVPGAVLGQLLQEDMTADPAARLLDRVTAHRPALVIVDDAEYCDALSLQVLETAVRHHRSLALLVVLAMRNPDFAAMRFVSAEVRLTGLDTAGMAELASLRGRVLHPTMVDLLTRHTEGNPRDALALLTEVPAAVWSRHDAQLPAPAHTVSAVRSRLEGCDAHGRALVEALAVLGDGGSLGEAAQLAGVDEPLSAVDQAVGAELITTTTGFGVALRSSLVRSAVLEVMGAHAAGDAHRRAADVVDDPVRRLRHLVAATPVPDAALADQVDAMARERGAEGAWAEAASLFREAGRLTPDALLRDDRLTRSVDALVAAGDTAGAAALTPAVESLRETPLRDAALAYLAIVRGRAAEADVRLRRAWGIVNADRDPEAAALIAGRYVLHALMRCRGAEIVQWADRAIELSGDDSPAGVEAAAIRGLGLSAVGHSARAAAAYDELSDRIRYGAQAQRIAMGRGWLQLAGDDLDGARSSLEGAVSTTELGGSARIALWALGWLARVQFLTGDWDQALSTVERGRLTAASSGIVLVTPLLEWTATQIHALRGDFEAAQAAVRTADTVTQGYEMMHLATFLARAQVAEAEADYAGVRRALEPLRRMSQHITTEPALWPWADVLANAMVLDGQPDAADAFLGPHEQRADRRAQRSTRARLGYARGRILGAAGDINAARRAFDESLALLDGLPLRYDLARVNFAYGQTLRRAGKRRDADAVISTARDLYLSLGAQTYVARCERELKAGGVHVVRGPRGHAELTPQEDAVTTLVAQGLSNREVAAELYVSPKTVQYHLTRIYAKLGVRSRTELAALRS</sequence>
<dbReference type="Pfam" id="PF13191">
    <property type="entry name" value="AAA_16"/>
    <property type="match status" value="1"/>
</dbReference>
<dbReference type="PROSITE" id="PS00622">
    <property type="entry name" value="HTH_LUXR_1"/>
    <property type="match status" value="1"/>
</dbReference>
<gene>
    <name evidence="3" type="ordered locus">Mmcs_1370</name>
</gene>
<dbReference type="PRINTS" id="PR00038">
    <property type="entry name" value="HTHLUXR"/>
</dbReference>
<dbReference type="InterPro" id="IPR027417">
    <property type="entry name" value="P-loop_NTPase"/>
</dbReference>
<dbReference type="CDD" id="cd06170">
    <property type="entry name" value="LuxR_C_like"/>
    <property type="match status" value="1"/>
</dbReference>
<evidence type="ECO:0000259" key="2">
    <source>
        <dbReference type="PROSITE" id="PS50043"/>
    </source>
</evidence>
<dbReference type="InterPro" id="IPR039420">
    <property type="entry name" value="WalR-like"/>
</dbReference>
<dbReference type="PANTHER" id="PTHR43214:SF43">
    <property type="entry name" value="TWO-COMPONENT RESPONSE REGULATOR"/>
    <property type="match status" value="1"/>
</dbReference>
<dbReference type="Gene3D" id="3.40.50.300">
    <property type="entry name" value="P-loop containing nucleotide triphosphate hydrolases"/>
    <property type="match status" value="1"/>
</dbReference>
<reference evidence="3" key="1">
    <citation type="submission" date="2006-06" db="EMBL/GenBank/DDBJ databases">
        <title>Complete sequence of chromosome of Mycobacterium sp. MCS.</title>
        <authorList>
            <consortium name="US DOE Joint Genome Institute"/>
            <person name="Copeland A."/>
            <person name="Lucas S."/>
            <person name="Lapidus A."/>
            <person name="Barry K."/>
            <person name="Detter J.C."/>
            <person name="Glavina del Rio T."/>
            <person name="Hammon N."/>
            <person name="Israni S."/>
            <person name="Dalin E."/>
            <person name="Tice H."/>
            <person name="Pitluck S."/>
            <person name="Martinez M."/>
            <person name="Schmutz J."/>
            <person name="Larimer F."/>
            <person name="Land M."/>
            <person name="Hauser L."/>
            <person name="Kyrpides N."/>
            <person name="Kim E."/>
            <person name="Miller C.D."/>
            <person name="Hughes J.E."/>
            <person name="Anderson A.J."/>
            <person name="Sims R.C."/>
            <person name="Richardson P."/>
        </authorList>
    </citation>
    <scope>NUCLEOTIDE SEQUENCE [LARGE SCALE GENOMIC DNA]</scope>
    <source>
        <strain evidence="3">MCS</strain>
    </source>
</reference>
<dbReference type="GO" id="GO:0006355">
    <property type="term" value="P:regulation of DNA-templated transcription"/>
    <property type="evidence" value="ECO:0007669"/>
    <property type="project" value="InterPro"/>
</dbReference>
<dbReference type="Gene3D" id="1.25.40.10">
    <property type="entry name" value="Tetratricopeptide repeat domain"/>
    <property type="match status" value="1"/>
</dbReference>
<dbReference type="InterPro" id="IPR036388">
    <property type="entry name" value="WH-like_DNA-bd_sf"/>
</dbReference>
<dbReference type="InterPro" id="IPR016032">
    <property type="entry name" value="Sig_transdc_resp-reg_C-effctor"/>
</dbReference>
<dbReference type="AlphaFoldDB" id="A0A5Q5BGX2"/>
<dbReference type="InterPro" id="IPR041664">
    <property type="entry name" value="AAA_16"/>
</dbReference>
<evidence type="ECO:0000313" key="3">
    <source>
        <dbReference type="EMBL" id="ABG07482.1"/>
    </source>
</evidence>
<keyword evidence="1" id="KW-0238">DNA-binding</keyword>
<dbReference type="PROSITE" id="PS50043">
    <property type="entry name" value="HTH_LUXR_2"/>
    <property type="match status" value="1"/>
</dbReference>
<dbReference type="SUPFAM" id="SSF52540">
    <property type="entry name" value="P-loop containing nucleoside triphosphate hydrolases"/>
    <property type="match status" value="1"/>
</dbReference>
<dbReference type="InterPro" id="IPR011990">
    <property type="entry name" value="TPR-like_helical_dom_sf"/>
</dbReference>
<accession>A0A5Q5BGX2</accession>
<dbReference type="EMBL" id="CP000384">
    <property type="protein sequence ID" value="ABG07482.1"/>
    <property type="molecule type" value="Genomic_DNA"/>
</dbReference>
<dbReference type="GO" id="GO:0003677">
    <property type="term" value="F:DNA binding"/>
    <property type="evidence" value="ECO:0007669"/>
    <property type="project" value="UniProtKB-KW"/>
</dbReference>
<dbReference type="PANTHER" id="PTHR43214">
    <property type="entry name" value="TWO-COMPONENT RESPONSE REGULATOR"/>
    <property type="match status" value="1"/>
</dbReference>
<dbReference type="KEGG" id="mmc:Mmcs_1370"/>
<proteinExistence type="predicted"/>
<feature type="domain" description="HTH luxR-type" evidence="2">
    <location>
        <begin position="819"/>
        <end position="881"/>
    </location>
</feature>
<evidence type="ECO:0000256" key="1">
    <source>
        <dbReference type="ARBA" id="ARBA00023125"/>
    </source>
</evidence>
<dbReference type="SMART" id="SM00421">
    <property type="entry name" value="HTH_LUXR"/>
    <property type="match status" value="1"/>
</dbReference>
<dbReference type="InterPro" id="IPR000792">
    <property type="entry name" value="Tscrpt_reg_LuxR_C"/>
</dbReference>
<dbReference type="SUPFAM" id="SSF46894">
    <property type="entry name" value="C-terminal effector domain of the bipartite response regulators"/>
    <property type="match status" value="1"/>
</dbReference>
<organism evidence="3">
    <name type="scientific">Mycobacterium sp. (strain MCS)</name>
    <dbReference type="NCBI Taxonomy" id="164756"/>
    <lineage>
        <taxon>Bacteria</taxon>
        <taxon>Bacillati</taxon>
        <taxon>Actinomycetota</taxon>
        <taxon>Actinomycetes</taxon>
        <taxon>Mycobacteriales</taxon>
        <taxon>Mycobacteriaceae</taxon>
        <taxon>Mycobacterium</taxon>
    </lineage>
</organism>
<name>A0A5Q5BGX2_MYCSS</name>